<protein>
    <submittedName>
        <fullName evidence="1">Uncharacterized protein</fullName>
    </submittedName>
</protein>
<name>A0A0E9VHU6_ANGAN</name>
<reference evidence="1" key="2">
    <citation type="journal article" date="2015" name="Fish Shellfish Immunol.">
        <title>Early steps in the European eel (Anguilla anguilla)-Vibrio vulnificus interaction in the gills: Role of the RtxA13 toxin.</title>
        <authorList>
            <person name="Callol A."/>
            <person name="Pajuelo D."/>
            <person name="Ebbesson L."/>
            <person name="Teles M."/>
            <person name="MacKenzie S."/>
            <person name="Amaro C."/>
        </authorList>
    </citation>
    <scope>NUCLEOTIDE SEQUENCE</scope>
</reference>
<organism evidence="1">
    <name type="scientific">Anguilla anguilla</name>
    <name type="common">European freshwater eel</name>
    <name type="synonym">Muraena anguilla</name>
    <dbReference type="NCBI Taxonomy" id="7936"/>
    <lineage>
        <taxon>Eukaryota</taxon>
        <taxon>Metazoa</taxon>
        <taxon>Chordata</taxon>
        <taxon>Craniata</taxon>
        <taxon>Vertebrata</taxon>
        <taxon>Euteleostomi</taxon>
        <taxon>Actinopterygii</taxon>
        <taxon>Neopterygii</taxon>
        <taxon>Teleostei</taxon>
        <taxon>Anguilliformes</taxon>
        <taxon>Anguillidae</taxon>
        <taxon>Anguilla</taxon>
    </lineage>
</organism>
<sequence length="36" mass="4404">MKQTICIYSTECFMVIRLFARRTWLSVFTARWGWDS</sequence>
<proteinExistence type="predicted"/>
<dbReference type="AlphaFoldDB" id="A0A0E9VHU6"/>
<dbReference type="EMBL" id="GBXM01031814">
    <property type="protein sequence ID" value="JAH76763.1"/>
    <property type="molecule type" value="Transcribed_RNA"/>
</dbReference>
<accession>A0A0E9VHU6</accession>
<reference evidence="1" key="1">
    <citation type="submission" date="2014-11" db="EMBL/GenBank/DDBJ databases">
        <authorList>
            <person name="Amaro Gonzalez C."/>
        </authorList>
    </citation>
    <scope>NUCLEOTIDE SEQUENCE</scope>
</reference>
<evidence type="ECO:0000313" key="1">
    <source>
        <dbReference type="EMBL" id="JAH76763.1"/>
    </source>
</evidence>